<reference evidence="3" key="1">
    <citation type="journal article" date="2010" name="Science">
        <title>The genome of the Western clawed frog Xenopus tropicalis.</title>
        <authorList>
            <person name="Hellsten U."/>
            <person name="Harland R.M."/>
            <person name="Gilchrist M.J."/>
            <person name="Hendrix D."/>
            <person name="Jurka J."/>
            <person name="Kapitonov V."/>
            <person name="Ovcharenko I."/>
            <person name="Putnam N.H."/>
            <person name="Shu S."/>
            <person name="Taher L."/>
            <person name="Blitz I.L."/>
            <person name="Blumberg B."/>
            <person name="Dichmann D.S."/>
            <person name="Dubchak I."/>
            <person name="Amaya E."/>
            <person name="Detter J.C."/>
            <person name="Fletcher R."/>
            <person name="Gerhard D.S."/>
            <person name="Goodstein D."/>
            <person name="Graves T."/>
            <person name="Grigoriev I.V."/>
            <person name="Grimwood J."/>
            <person name="Kawashima T."/>
            <person name="Lindquist E."/>
            <person name="Lucas S.M."/>
            <person name="Mead P.E."/>
            <person name="Mitros T."/>
            <person name="Ogino H."/>
            <person name="Ohta Y."/>
            <person name="Poliakov A.V."/>
            <person name="Pollet N."/>
            <person name="Robert J."/>
            <person name="Salamov A."/>
            <person name="Sater A.K."/>
            <person name="Schmutz J."/>
            <person name="Terry A."/>
            <person name="Vize P.D."/>
            <person name="Warren W.C."/>
            <person name="Wells D."/>
            <person name="Wills A."/>
            <person name="Wilson R.K."/>
            <person name="Zimmerman L.B."/>
            <person name="Zorn A.M."/>
            <person name="Grainger R."/>
            <person name="Grammer T."/>
            <person name="Khokha M.K."/>
            <person name="Richardson P.M."/>
            <person name="Rokhsar D.S."/>
        </authorList>
    </citation>
    <scope>NUCLEOTIDE SEQUENCE [LARGE SCALE GENOMIC DNA]</scope>
    <source>
        <strain evidence="3">Nigerian</strain>
    </source>
</reference>
<dbReference type="Gene3D" id="3.40.50.1110">
    <property type="entry name" value="SGNH hydrolase"/>
    <property type="match status" value="1"/>
</dbReference>
<evidence type="ECO:0000256" key="1">
    <source>
        <dbReference type="ARBA" id="ARBA00022801"/>
    </source>
</evidence>
<dbReference type="InterPro" id="IPR036514">
    <property type="entry name" value="SGNH_hydro_sf"/>
</dbReference>
<dbReference type="InterPro" id="IPR005181">
    <property type="entry name" value="SASA"/>
</dbReference>
<dbReference type="eggNOG" id="ENOG502QUKD">
    <property type="taxonomic scope" value="Eukaryota"/>
</dbReference>
<evidence type="ECO:0000259" key="2">
    <source>
        <dbReference type="Pfam" id="PF03629"/>
    </source>
</evidence>
<protein>
    <submittedName>
        <fullName evidence="3">Sialic acid acetylesterase</fullName>
    </submittedName>
</protein>
<dbReference type="InParanoid" id="F7CPG9"/>
<dbReference type="GeneTree" id="ENSGT00390000010608"/>
<name>F7CPG9_XENTR</name>
<dbReference type="Bgee" id="ENSXETG00000014653">
    <property type="expression patterns" value="Expressed in mesonephros and 10 other cell types or tissues"/>
</dbReference>
<dbReference type="Pfam" id="PF03629">
    <property type="entry name" value="SASA"/>
    <property type="match status" value="1"/>
</dbReference>
<feature type="domain" description="Sialate O-acetylesterase" evidence="2">
    <location>
        <begin position="138"/>
        <end position="347"/>
    </location>
</feature>
<organism evidence="3">
    <name type="scientific">Xenopus tropicalis</name>
    <name type="common">Western clawed frog</name>
    <name type="synonym">Silurana tropicalis</name>
    <dbReference type="NCBI Taxonomy" id="8364"/>
    <lineage>
        <taxon>Eukaryota</taxon>
        <taxon>Metazoa</taxon>
        <taxon>Chordata</taxon>
        <taxon>Craniata</taxon>
        <taxon>Vertebrata</taxon>
        <taxon>Euteleostomi</taxon>
        <taxon>Amphibia</taxon>
        <taxon>Batrachia</taxon>
        <taxon>Anura</taxon>
        <taxon>Pipoidea</taxon>
        <taxon>Pipidae</taxon>
        <taxon>Xenopodinae</taxon>
        <taxon>Xenopus</taxon>
        <taxon>Silurana</taxon>
    </lineage>
</organism>
<sequence length="533" mass="60198">MTSLTAYCACAPGLQDFRRIRKNHENAARGRGTRGEPPKSDCASFRFASYYASHMVLQQKPSQAVIWGYGEVGAAVTVSLFNGSDTISKKSVPINDDAGVWKVLLDPVDHGGPYWLLAQQRYQKDITDLALHDLLFGDVWLCSGQSNMEMTVSQVFNASEELAKAADYPTIRLFTAALEVSLEELDDLAKVDLQWSAPTPENLGNGEFTYFSAVCWLFGRHLSRRLKYPIGLVESVWGGTPVEAWSSKRALQKCGLSQHMECASSRSMYAGPCNYTVLWNAMIHPLLNMTIKGAIWYQGEQNTGMNTDLYNCTFPALIEDWRLSFHEGTNGQTDRYFPFGFVQLSTYQKSQQNDNYPVIRWHQTADYGYAPNPKMNNTFMAVAMDLGDDNSPYGCVHPRDKQTVAYRLYLGARAIAYGEKNVPFQGPFPTKFEIFYKESYINITYDQKLLITHLSDSIFEVLCDSKDETVGGWFPVPVTSACSNVVTVYFKGCSQISGIRYAWEDWPCEYKKCPIYSIQKKLPAPLFVEYFKK</sequence>
<dbReference type="AlphaFoldDB" id="F7CPG9"/>
<keyword evidence="1" id="KW-0378">Hydrolase</keyword>
<gene>
    <name evidence="3" type="primary">siae</name>
</gene>
<dbReference type="SUPFAM" id="SSF52266">
    <property type="entry name" value="SGNH hydrolase"/>
    <property type="match status" value="1"/>
</dbReference>
<dbReference type="Ensembl" id="ENSXETT00000032104">
    <property type="protein sequence ID" value="ENSXETP00000032104"/>
    <property type="gene ID" value="ENSXETG00000014653"/>
</dbReference>
<accession>F7CPG9</accession>
<dbReference type="GO" id="GO:0001681">
    <property type="term" value="F:sialate O-acetylesterase activity"/>
    <property type="evidence" value="ECO:0007669"/>
    <property type="project" value="InterPro"/>
</dbReference>
<proteinExistence type="predicted"/>
<dbReference type="Xenbase" id="XB-GENE-962031">
    <property type="gene designation" value="siae"/>
</dbReference>
<dbReference type="InterPro" id="IPR039329">
    <property type="entry name" value="SIAE"/>
</dbReference>
<dbReference type="FunCoup" id="F7CPG9">
    <property type="interactions" value="178"/>
</dbReference>
<reference evidence="3" key="2">
    <citation type="submission" date="2011-06" db="UniProtKB">
        <authorList>
            <consortium name="Ensembl"/>
        </authorList>
    </citation>
    <scope>IDENTIFICATION</scope>
</reference>
<dbReference type="PANTHER" id="PTHR22901:SF0">
    <property type="entry name" value="SIALATE O-ACETYLESTERASE"/>
    <property type="match status" value="1"/>
</dbReference>
<dbReference type="HOGENOM" id="CLU_015150_1_0_1"/>
<evidence type="ECO:0000313" key="3">
    <source>
        <dbReference type="Ensembl" id="ENSXETP00000032104"/>
    </source>
</evidence>
<dbReference type="PANTHER" id="PTHR22901">
    <property type="entry name" value="SIALATE O-ACETYLESTERASE"/>
    <property type="match status" value="1"/>
</dbReference>